<evidence type="ECO:0000256" key="1">
    <source>
        <dbReference type="ARBA" id="ARBA00023125"/>
    </source>
</evidence>
<dbReference type="GO" id="GO:0003677">
    <property type="term" value="F:DNA binding"/>
    <property type="evidence" value="ECO:0007669"/>
    <property type="project" value="UniProtKB-UniRule"/>
</dbReference>
<sequence length="513" mass="58360">MFKSTCPKCEHETERTTKSGIVIPSATSEDSSTTNKLPSTATNELPSTATNELPSTATKSPLNFTKVSSVPSTPKKAPSISEEPLLTPKKHEFMLGLSDDDDKSEAQTKPSSLPKITSFFNKQRSALVLSDSEDEKPSTSSNHISTIKNIDSEDKKRSEEVVRPIGKLFGSDSEEETASLPLSTNEKKAINPPRKAKERVLAKNSVPDSFIWSDSEGEDHSTSQNMDISKDEPLASSIKRDSKRKLKDNDDNDDDDAFSDKLFDDSDSDEFVEPITTETLLSDADITDDELLPPKKKRAARKRQTGFYKSGQATSDKRKKEHVPRVMPTDSSNKMDYFPKPANRYNPYILYNQQHRARLRDLNPGIDGRQLSALVKKGYDEMDPETKAAFIENARMKANLFKKEPTIPKIPANSFFLFKNAHMEKYKGQPLVEVTRLLAKEWKELPKEEKKKYQDEHKRLKEEYIEKYPEVYHKIVRKRAYLNAETKRMTAKLKMEAYLAEEEERRGSKNYKD</sequence>
<proteinExistence type="predicted"/>
<dbReference type="InterPro" id="IPR050342">
    <property type="entry name" value="HMGB"/>
</dbReference>
<dbReference type="PROSITE" id="PS50118">
    <property type="entry name" value="HMG_BOX_2"/>
    <property type="match status" value="1"/>
</dbReference>
<evidence type="ECO:0000313" key="6">
    <source>
        <dbReference type="Proteomes" id="UP000603453"/>
    </source>
</evidence>
<dbReference type="OrthoDB" id="6247875at2759"/>
<feature type="compositionally biased region" description="Polar residues" evidence="3">
    <location>
        <begin position="25"/>
        <end position="72"/>
    </location>
</feature>
<feature type="compositionally biased region" description="Basic and acidic residues" evidence="3">
    <location>
        <begin position="8"/>
        <end position="17"/>
    </location>
</feature>
<dbReference type="CDD" id="cd00084">
    <property type="entry name" value="HMG-box_SF"/>
    <property type="match status" value="1"/>
</dbReference>
<dbReference type="GO" id="GO:0005634">
    <property type="term" value="C:nucleus"/>
    <property type="evidence" value="ECO:0007669"/>
    <property type="project" value="UniProtKB-UniRule"/>
</dbReference>
<name>A0A8H7QTY2_9FUNG</name>
<organism evidence="5 6">
    <name type="scientific">Mucor saturninus</name>
    <dbReference type="NCBI Taxonomy" id="64648"/>
    <lineage>
        <taxon>Eukaryota</taxon>
        <taxon>Fungi</taxon>
        <taxon>Fungi incertae sedis</taxon>
        <taxon>Mucoromycota</taxon>
        <taxon>Mucoromycotina</taxon>
        <taxon>Mucoromycetes</taxon>
        <taxon>Mucorales</taxon>
        <taxon>Mucorineae</taxon>
        <taxon>Mucoraceae</taxon>
        <taxon>Mucor</taxon>
    </lineage>
</organism>
<dbReference type="SMART" id="SM00398">
    <property type="entry name" value="HMG"/>
    <property type="match status" value="2"/>
</dbReference>
<dbReference type="Proteomes" id="UP000603453">
    <property type="component" value="Unassembled WGS sequence"/>
</dbReference>
<evidence type="ECO:0000313" key="5">
    <source>
        <dbReference type="EMBL" id="KAG2198677.1"/>
    </source>
</evidence>
<dbReference type="InterPro" id="IPR009071">
    <property type="entry name" value="HMG_box_dom"/>
</dbReference>
<dbReference type="Gene3D" id="1.10.30.10">
    <property type="entry name" value="High mobility group box domain"/>
    <property type="match status" value="2"/>
</dbReference>
<feature type="compositionally biased region" description="Polar residues" evidence="3">
    <location>
        <begin position="107"/>
        <end position="124"/>
    </location>
</feature>
<reference evidence="5" key="1">
    <citation type="submission" date="2020-12" db="EMBL/GenBank/DDBJ databases">
        <title>Metabolic potential, ecology and presence of endohyphal bacteria is reflected in genomic diversity of Mucoromycotina.</title>
        <authorList>
            <person name="Muszewska A."/>
            <person name="Okrasinska A."/>
            <person name="Steczkiewicz K."/>
            <person name="Drgas O."/>
            <person name="Orlowska M."/>
            <person name="Perlinska-Lenart U."/>
            <person name="Aleksandrzak-Piekarczyk T."/>
            <person name="Szatraj K."/>
            <person name="Zielenkiewicz U."/>
            <person name="Pilsyk S."/>
            <person name="Malc E."/>
            <person name="Mieczkowski P."/>
            <person name="Kruszewska J.S."/>
            <person name="Biernat P."/>
            <person name="Pawlowska J."/>
        </authorList>
    </citation>
    <scope>NUCLEOTIDE SEQUENCE</scope>
    <source>
        <strain evidence="5">WA0000017839</strain>
    </source>
</reference>
<keyword evidence="1 2" id="KW-0238">DNA-binding</keyword>
<comment type="caution">
    <text evidence="5">The sequence shown here is derived from an EMBL/GenBank/DDBJ whole genome shotgun (WGS) entry which is preliminary data.</text>
</comment>
<accession>A0A8H7QTY2</accession>
<feature type="compositionally biased region" description="Basic and acidic residues" evidence="3">
    <location>
        <begin position="150"/>
        <end position="162"/>
    </location>
</feature>
<dbReference type="SUPFAM" id="SSF47095">
    <property type="entry name" value="HMG-box"/>
    <property type="match status" value="2"/>
</dbReference>
<feature type="compositionally biased region" description="Polar residues" evidence="3">
    <location>
        <begin position="138"/>
        <end position="149"/>
    </location>
</feature>
<dbReference type="InterPro" id="IPR036910">
    <property type="entry name" value="HMG_box_dom_sf"/>
</dbReference>
<feature type="region of interest" description="Disordered" evidence="3">
    <location>
        <begin position="1"/>
        <end position="338"/>
    </location>
</feature>
<dbReference type="PANTHER" id="PTHR48112">
    <property type="entry name" value="HIGH MOBILITY GROUP PROTEIN DSP1"/>
    <property type="match status" value="1"/>
</dbReference>
<feature type="compositionally biased region" description="Basic residues" evidence="3">
    <location>
        <begin position="294"/>
        <end position="304"/>
    </location>
</feature>
<dbReference type="AlphaFoldDB" id="A0A8H7QTY2"/>
<dbReference type="EMBL" id="JAEPRD010000107">
    <property type="protein sequence ID" value="KAG2198677.1"/>
    <property type="molecule type" value="Genomic_DNA"/>
</dbReference>
<protein>
    <recommendedName>
        <fullName evidence="4">HMG box domain-containing protein</fullName>
    </recommendedName>
</protein>
<gene>
    <name evidence="5" type="ORF">INT47_001816</name>
</gene>
<keyword evidence="2" id="KW-0539">Nucleus</keyword>
<evidence type="ECO:0000256" key="3">
    <source>
        <dbReference type="SAM" id="MobiDB-lite"/>
    </source>
</evidence>
<feature type="domain" description="HMG box" evidence="4">
    <location>
        <begin position="408"/>
        <end position="472"/>
    </location>
</feature>
<keyword evidence="6" id="KW-1185">Reference proteome</keyword>
<evidence type="ECO:0000256" key="2">
    <source>
        <dbReference type="PROSITE-ProRule" id="PRU00267"/>
    </source>
</evidence>
<evidence type="ECO:0000259" key="4">
    <source>
        <dbReference type="PROSITE" id="PS50118"/>
    </source>
</evidence>
<feature type="DNA-binding region" description="HMG box" evidence="2">
    <location>
        <begin position="408"/>
        <end position="472"/>
    </location>
</feature>
<dbReference type="Pfam" id="PF00505">
    <property type="entry name" value="HMG_box"/>
    <property type="match status" value="2"/>
</dbReference>